<evidence type="ECO:0000256" key="5">
    <source>
        <dbReference type="ARBA" id="ARBA00022737"/>
    </source>
</evidence>
<gene>
    <name evidence="10" type="ORF">CPEL01642_LOCUS25610</name>
</gene>
<evidence type="ECO:0000256" key="1">
    <source>
        <dbReference type="ARBA" id="ARBA00004141"/>
    </source>
</evidence>
<comment type="similarity">
    <text evidence="2 9">Belongs to the mitochondrial carrier (TC 2.A.29) family.</text>
</comment>
<accession>A0A7S0LTC2</accession>
<feature type="repeat" description="Solcar" evidence="8">
    <location>
        <begin position="117"/>
        <end position="209"/>
    </location>
</feature>
<keyword evidence="7 8" id="KW-0472">Membrane</keyword>
<dbReference type="InterPro" id="IPR050391">
    <property type="entry name" value="Mito_Metabolite_Transporter"/>
</dbReference>
<organism evidence="10">
    <name type="scientific">Coccolithus braarudii</name>
    <dbReference type="NCBI Taxonomy" id="221442"/>
    <lineage>
        <taxon>Eukaryota</taxon>
        <taxon>Haptista</taxon>
        <taxon>Haptophyta</taxon>
        <taxon>Prymnesiophyceae</taxon>
        <taxon>Coccolithales</taxon>
        <taxon>Coccolithaceae</taxon>
        <taxon>Coccolithus</taxon>
    </lineage>
</organism>
<dbReference type="EMBL" id="HBEY01053283">
    <property type="protein sequence ID" value="CAD8622226.1"/>
    <property type="molecule type" value="Transcribed_RNA"/>
</dbReference>
<evidence type="ECO:0000256" key="2">
    <source>
        <dbReference type="ARBA" id="ARBA00006375"/>
    </source>
</evidence>
<dbReference type="PANTHER" id="PTHR45618">
    <property type="entry name" value="MITOCHONDRIAL DICARBOXYLATE CARRIER-RELATED"/>
    <property type="match status" value="1"/>
</dbReference>
<dbReference type="Gene3D" id="1.50.40.10">
    <property type="entry name" value="Mitochondrial carrier domain"/>
    <property type="match status" value="1"/>
</dbReference>
<feature type="repeat" description="Solcar" evidence="8">
    <location>
        <begin position="21"/>
        <end position="103"/>
    </location>
</feature>
<evidence type="ECO:0000256" key="3">
    <source>
        <dbReference type="ARBA" id="ARBA00022448"/>
    </source>
</evidence>
<dbReference type="SUPFAM" id="SSF103506">
    <property type="entry name" value="Mitochondrial carrier"/>
    <property type="match status" value="1"/>
</dbReference>
<keyword evidence="5" id="KW-0677">Repeat</keyword>
<evidence type="ECO:0000256" key="4">
    <source>
        <dbReference type="ARBA" id="ARBA00022692"/>
    </source>
</evidence>
<reference evidence="10" key="1">
    <citation type="submission" date="2021-01" db="EMBL/GenBank/DDBJ databases">
        <authorList>
            <person name="Corre E."/>
            <person name="Pelletier E."/>
            <person name="Niang G."/>
            <person name="Scheremetjew M."/>
            <person name="Finn R."/>
            <person name="Kale V."/>
            <person name="Holt S."/>
            <person name="Cochrane G."/>
            <person name="Meng A."/>
            <person name="Brown T."/>
            <person name="Cohen L."/>
        </authorList>
    </citation>
    <scope>NUCLEOTIDE SEQUENCE</scope>
    <source>
        <strain evidence="10">PLY182g</strain>
    </source>
</reference>
<keyword evidence="4 8" id="KW-0812">Transmembrane</keyword>
<evidence type="ECO:0000256" key="9">
    <source>
        <dbReference type="RuleBase" id="RU000488"/>
    </source>
</evidence>
<protein>
    <submittedName>
        <fullName evidence="10">Uncharacterized protein</fullName>
    </submittedName>
</protein>
<name>A0A7S0LTC2_9EUKA</name>
<dbReference type="AlphaFoldDB" id="A0A7S0LTC2"/>
<evidence type="ECO:0000313" key="10">
    <source>
        <dbReference type="EMBL" id="CAD8622226.1"/>
    </source>
</evidence>
<dbReference type="Pfam" id="PF00153">
    <property type="entry name" value="Mito_carr"/>
    <property type="match status" value="3"/>
</dbReference>
<evidence type="ECO:0000256" key="6">
    <source>
        <dbReference type="ARBA" id="ARBA00022989"/>
    </source>
</evidence>
<dbReference type="GO" id="GO:0016020">
    <property type="term" value="C:membrane"/>
    <property type="evidence" value="ECO:0007669"/>
    <property type="project" value="UniProtKB-SubCell"/>
</dbReference>
<keyword evidence="6" id="KW-1133">Transmembrane helix</keyword>
<keyword evidence="3 9" id="KW-0813">Transport</keyword>
<comment type="subcellular location">
    <subcellularLocation>
        <location evidence="1">Membrane</location>
        <topology evidence="1">Multi-pass membrane protein</topology>
    </subcellularLocation>
</comment>
<sequence>MAAQQQQQQSASSSPTPNKSLSLFERGSLGAAGGIATTFVTHPFDVVRVQMQVGKFNGTLDATRTILGQGGLRAIYAGISAAWLRQITYGSGRLGIYAYLLDADKTSRAARGDTSAPSFLSKIMMGVTSGSVGAAAGNPAELALVRMGADGNIKDPAQRRNYKSSIDCIIRVAREEGALALWRGAVPTILRAATLSGSLLSITSEAKNAISQKTGWAPTSTVNMFFSTLIASFAANIVSTPFDVVKSRIQQASNPTQYAGMIDCARKSIAAEGFFVLWAGFTPAFVKLAPYSIISLTLLEKFTAMYTGGTASAL</sequence>
<dbReference type="PROSITE" id="PS50920">
    <property type="entry name" value="SOLCAR"/>
    <property type="match status" value="3"/>
</dbReference>
<proteinExistence type="inferred from homology"/>
<evidence type="ECO:0000256" key="7">
    <source>
        <dbReference type="ARBA" id="ARBA00023136"/>
    </source>
</evidence>
<evidence type="ECO:0000256" key="8">
    <source>
        <dbReference type="PROSITE-ProRule" id="PRU00282"/>
    </source>
</evidence>
<feature type="repeat" description="Solcar" evidence="8">
    <location>
        <begin position="219"/>
        <end position="305"/>
    </location>
</feature>
<dbReference type="InterPro" id="IPR023395">
    <property type="entry name" value="MCP_dom_sf"/>
</dbReference>
<dbReference type="InterPro" id="IPR018108">
    <property type="entry name" value="MCP_transmembrane"/>
</dbReference>